<feature type="region of interest" description="Disordered" evidence="2">
    <location>
        <begin position="270"/>
        <end position="318"/>
    </location>
</feature>
<feature type="region of interest" description="Disordered" evidence="2">
    <location>
        <begin position="204"/>
        <end position="237"/>
    </location>
</feature>
<protein>
    <submittedName>
        <fullName evidence="3">Uncharacterized protein</fullName>
    </submittedName>
</protein>
<feature type="compositionally biased region" description="Basic residues" evidence="2">
    <location>
        <begin position="228"/>
        <end position="237"/>
    </location>
</feature>
<dbReference type="OrthoDB" id="2745278at2759"/>
<evidence type="ECO:0000313" key="4">
    <source>
        <dbReference type="Proteomes" id="UP000292702"/>
    </source>
</evidence>
<sequence>MTLKLPTYRLPHEEEPLRTDDIFTMTCLIRDELQKMEDRCVNAQAKGEELKQKRSEISEARTELETLEQAQPTGRTPADTSQGTFLSGLTSLLSEFSDADSMQSTGTFSELQSAMSTLPRLPDPSVNSHKATLSASWRQKFASLVRDPKDESYVSLSSTDGTDNASSAVKDKISPTVSAIEGKEGSRVLGVVTALKTNVANSLDMGTKRGKKGEAKPKYVGGSSLKKTFPHKARRQTRKPFVPDVFSKARFSVMRKTMVHSPRGVDIGTPFDARKVHGTSSHLGEPTMEPLKGSEAFTSGSPNSLDLDSSSAMTGLDD</sequence>
<reference evidence="3 4" key="1">
    <citation type="submission" date="2018-11" db="EMBL/GenBank/DDBJ databases">
        <title>Genome assembly of Steccherinum ochraceum LE-BIN_3174, the white-rot fungus of the Steccherinaceae family (The Residual Polyporoid clade, Polyporales, Basidiomycota).</title>
        <authorList>
            <person name="Fedorova T.V."/>
            <person name="Glazunova O.A."/>
            <person name="Landesman E.O."/>
            <person name="Moiseenko K.V."/>
            <person name="Psurtseva N.V."/>
            <person name="Savinova O.S."/>
            <person name="Shakhova N.V."/>
            <person name="Tyazhelova T.V."/>
            <person name="Vasina D.V."/>
        </authorList>
    </citation>
    <scope>NUCLEOTIDE SEQUENCE [LARGE SCALE GENOMIC DNA]</scope>
    <source>
        <strain evidence="3 4">LE-BIN_3174</strain>
    </source>
</reference>
<evidence type="ECO:0000313" key="3">
    <source>
        <dbReference type="EMBL" id="TCD62438.1"/>
    </source>
</evidence>
<feature type="coiled-coil region" evidence="1">
    <location>
        <begin position="33"/>
        <end position="70"/>
    </location>
</feature>
<organism evidence="3 4">
    <name type="scientific">Steccherinum ochraceum</name>
    <dbReference type="NCBI Taxonomy" id="92696"/>
    <lineage>
        <taxon>Eukaryota</taxon>
        <taxon>Fungi</taxon>
        <taxon>Dikarya</taxon>
        <taxon>Basidiomycota</taxon>
        <taxon>Agaricomycotina</taxon>
        <taxon>Agaricomycetes</taxon>
        <taxon>Polyporales</taxon>
        <taxon>Steccherinaceae</taxon>
        <taxon>Steccherinum</taxon>
    </lineage>
</organism>
<evidence type="ECO:0000256" key="2">
    <source>
        <dbReference type="SAM" id="MobiDB-lite"/>
    </source>
</evidence>
<gene>
    <name evidence="3" type="ORF">EIP91_006900</name>
</gene>
<name>A0A4R0RFK5_9APHY</name>
<proteinExistence type="predicted"/>
<dbReference type="Proteomes" id="UP000292702">
    <property type="component" value="Unassembled WGS sequence"/>
</dbReference>
<evidence type="ECO:0000256" key="1">
    <source>
        <dbReference type="SAM" id="Coils"/>
    </source>
</evidence>
<dbReference type="AlphaFoldDB" id="A0A4R0RFK5"/>
<accession>A0A4R0RFK5</accession>
<keyword evidence="4" id="KW-1185">Reference proteome</keyword>
<keyword evidence="1" id="KW-0175">Coiled coil</keyword>
<comment type="caution">
    <text evidence="3">The sequence shown here is derived from an EMBL/GenBank/DDBJ whole genome shotgun (WGS) entry which is preliminary data.</text>
</comment>
<feature type="compositionally biased region" description="Polar residues" evidence="2">
    <location>
        <begin position="296"/>
        <end position="318"/>
    </location>
</feature>
<dbReference type="EMBL" id="RWJN01000372">
    <property type="protein sequence ID" value="TCD62438.1"/>
    <property type="molecule type" value="Genomic_DNA"/>
</dbReference>